<feature type="coiled-coil region" evidence="4">
    <location>
        <begin position="439"/>
        <end position="466"/>
    </location>
</feature>
<feature type="compositionally biased region" description="Basic and acidic residues" evidence="5">
    <location>
        <begin position="157"/>
        <end position="169"/>
    </location>
</feature>
<feature type="compositionally biased region" description="Low complexity" evidence="5">
    <location>
        <begin position="40"/>
        <end position="61"/>
    </location>
</feature>
<proteinExistence type="inferred from homology"/>
<gene>
    <name evidence="7" type="ORF">SAY87_030271</name>
</gene>
<comment type="similarity">
    <text evidence="2">Belongs to the GCF family.</text>
</comment>
<keyword evidence="4" id="KW-0175">Coiled coil</keyword>
<dbReference type="PANTHER" id="PTHR12214">
    <property type="entry name" value="GC-RICH SEQUENCE DNA-BINDING FACTOR"/>
    <property type="match status" value="1"/>
</dbReference>
<accession>A0AAN7KRJ4</accession>
<comment type="subcellular location">
    <subcellularLocation>
        <location evidence="1">Nucleus</location>
    </subcellularLocation>
</comment>
<evidence type="ECO:0000313" key="8">
    <source>
        <dbReference type="Proteomes" id="UP001345219"/>
    </source>
</evidence>
<evidence type="ECO:0000256" key="1">
    <source>
        <dbReference type="ARBA" id="ARBA00004123"/>
    </source>
</evidence>
<feature type="compositionally biased region" description="Basic and acidic residues" evidence="5">
    <location>
        <begin position="531"/>
        <end position="554"/>
    </location>
</feature>
<dbReference type="EMBL" id="JAXIOK010000005">
    <property type="protein sequence ID" value="KAK4769739.1"/>
    <property type="molecule type" value="Genomic_DNA"/>
</dbReference>
<keyword evidence="3" id="KW-0539">Nucleus</keyword>
<evidence type="ECO:0000256" key="4">
    <source>
        <dbReference type="SAM" id="Coils"/>
    </source>
</evidence>
<sequence>MSNARAKNFRRRSGDGDENDQDLNGGSTGSAAASTKPPLKTSSTVKIPSKPKKPSSSSLLSFADDEDTPQNLTRPKPSASRPDKPVFSSRKSSSQKERAAPPPLPTSNVLPQAGAYTKEALLELRKNTRTIASSSKPDSKAEPVIVLKGLLKPQALTEEKPENPPNERESDVDDYLDEEILDQARIDAIRAERERKRQSREAPLFIALESSGSTGHRAAALEELSDDELDFQGRIPVFGKRNDGMKKGVFEGFHERSVGMGMVSGKEKRLQEEEDEDDEAEKEWEEEQVKKGLLTRIDDTGRGANGTSSSIGNIPAITQKFAYSLISVNGTPPPPPPPLPSIGGAMGAASQGLDELSIPMQAELATEAMHESVRRLRETYGRTLSSLTRTDDNLSASLLNIDALERSLAAAGEKYIFMQKLRDYISVICKFLQDKAPYIEELEEQMQKLNEERASTVLERRAADNNDEMIEIETAVNAAMTVFRKGDTSVATLAAATAAAQSAVSSMREKIKLPVKLDEFGRDINLQKRMDMSRRADARQVRRKQFDSKRHSAMDLDCGNQKIEGESSTDESDSETTAYQSNRDLLLQTADQIFDDTAEEYAKLSEVKERFEKWKRDYSSTYRDAYMSLSILNIFSPYVRLELLKWDPLHEDSDFFDMKWHSMLFNYGLSEDASSMNTEDADANLVPSLVEKVALPILHHEIAHCWDMFSLQQTRNAVSATSMVINYVPTSSEALGELLVTIRTRLADAIANIVVPTWTPLVLKAVPNAARLAAYRFGMSVRLMRNICLWKEILALPVLEKLALDELLSGKILPHVRSILSDIHDAVTRTERIVASISGIWAGPSVVGESSWKLQPLVDYVLLLGMSLQKKQSSGVSEVEISGLARRLKKMLVELNEYDSARELAKAFHLREAL</sequence>
<dbReference type="InterPro" id="IPR022783">
    <property type="entry name" value="GCFC_dom"/>
</dbReference>
<organism evidence="7 8">
    <name type="scientific">Trapa incisa</name>
    <dbReference type="NCBI Taxonomy" id="236973"/>
    <lineage>
        <taxon>Eukaryota</taxon>
        <taxon>Viridiplantae</taxon>
        <taxon>Streptophyta</taxon>
        <taxon>Embryophyta</taxon>
        <taxon>Tracheophyta</taxon>
        <taxon>Spermatophyta</taxon>
        <taxon>Magnoliopsida</taxon>
        <taxon>eudicotyledons</taxon>
        <taxon>Gunneridae</taxon>
        <taxon>Pentapetalae</taxon>
        <taxon>rosids</taxon>
        <taxon>malvids</taxon>
        <taxon>Myrtales</taxon>
        <taxon>Lythraceae</taxon>
        <taxon>Trapa</taxon>
    </lineage>
</organism>
<evidence type="ECO:0000259" key="6">
    <source>
        <dbReference type="Pfam" id="PF07842"/>
    </source>
</evidence>
<evidence type="ECO:0000256" key="3">
    <source>
        <dbReference type="ARBA" id="ARBA00023242"/>
    </source>
</evidence>
<keyword evidence="8" id="KW-1185">Reference proteome</keyword>
<feature type="region of interest" description="Disordered" evidence="5">
    <location>
        <begin position="152"/>
        <end position="174"/>
    </location>
</feature>
<dbReference type="GO" id="GO:0000398">
    <property type="term" value="P:mRNA splicing, via spliceosome"/>
    <property type="evidence" value="ECO:0007669"/>
    <property type="project" value="InterPro"/>
</dbReference>
<comment type="caution">
    <text evidence="7">The sequence shown here is derived from an EMBL/GenBank/DDBJ whole genome shotgun (WGS) entry which is preliminary data.</text>
</comment>
<dbReference type="AlphaFoldDB" id="A0AAN7KRJ4"/>
<dbReference type="PANTHER" id="PTHR12214:SF0">
    <property type="entry name" value="LD29489P"/>
    <property type="match status" value="1"/>
</dbReference>
<feature type="region of interest" description="Disordered" evidence="5">
    <location>
        <begin position="1"/>
        <end position="112"/>
    </location>
</feature>
<evidence type="ECO:0000256" key="5">
    <source>
        <dbReference type="SAM" id="MobiDB-lite"/>
    </source>
</evidence>
<protein>
    <recommendedName>
        <fullName evidence="6">GCF C-terminal domain-containing protein</fullName>
    </recommendedName>
</protein>
<feature type="compositionally biased region" description="Polar residues" evidence="5">
    <location>
        <begin position="22"/>
        <end position="33"/>
    </location>
</feature>
<feature type="compositionally biased region" description="Acidic residues" evidence="5">
    <location>
        <begin position="272"/>
        <end position="286"/>
    </location>
</feature>
<dbReference type="GO" id="GO:0003677">
    <property type="term" value="F:DNA binding"/>
    <property type="evidence" value="ECO:0007669"/>
    <property type="project" value="InterPro"/>
</dbReference>
<name>A0AAN7KRJ4_9MYRT</name>
<reference evidence="7 8" key="1">
    <citation type="journal article" date="2023" name="Hortic Res">
        <title>Pangenome of water caltrop reveals structural variations and asymmetric subgenome divergence after allopolyploidization.</title>
        <authorList>
            <person name="Zhang X."/>
            <person name="Chen Y."/>
            <person name="Wang L."/>
            <person name="Yuan Y."/>
            <person name="Fang M."/>
            <person name="Shi L."/>
            <person name="Lu R."/>
            <person name="Comes H.P."/>
            <person name="Ma Y."/>
            <person name="Chen Y."/>
            <person name="Huang G."/>
            <person name="Zhou Y."/>
            <person name="Zheng Z."/>
            <person name="Qiu Y."/>
        </authorList>
    </citation>
    <scope>NUCLEOTIDE SEQUENCE [LARGE SCALE GENOMIC DNA]</scope>
    <source>
        <tissue evidence="7">Roots</tissue>
    </source>
</reference>
<evidence type="ECO:0000313" key="7">
    <source>
        <dbReference type="EMBL" id="KAK4769739.1"/>
    </source>
</evidence>
<dbReference type="Pfam" id="PF07842">
    <property type="entry name" value="GCFC"/>
    <property type="match status" value="1"/>
</dbReference>
<feature type="region of interest" description="Disordered" evidence="5">
    <location>
        <begin position="263"/>
        <end position="287"/>
    </location>
</feature>
<feature type="domain" description="GCF C-terminal" evidence="6">
    <location>
        <begin position="604"/>
        <end position="809"/>
    </location>
</feature>
<evidence type="ECO:0000256" key="2">
    <source>
        <dbReference type="ARBA" id="ARBA00010801"/>
    </source>
</evidence>
<feature type="region of interest" description="Disordered" evidence="5">
    <location>
        <begin position="531"/>
        <end position="579"/>
    </location>
</feature>
<dbReference type="Proteomes" id="UP001345219">
    <property type="component" value="Chromosome 24"/>
</dbReference>
<dbReference type="GO" id="GO:0005634">
    <property type="term" value="C:nucleus"/>
    <property type="evidence" value="ECO:0007669"/>
    <property type="project" value="UniProtKB-SubCell"/>
</dbReference>
<dbReference type="InterPro" id="IPR012890">
    <property type="entry name" value="GCFC2-like"/>
</dbReference>